<feature type="active site" description="Nucleophile" evidence="4">
    <location>
        <position position="80"/>
    </location>
</feature>
<dbReference type="InterPro" id="IPR020094">
    <property type="entry name" value="TruA/RsuA/RluB/E/F_N"/>
</dbReference>
<evidence type="ECO:0000313" key="8">
    <source>
        <dbReference type="Proteomes" id="UP000619761"/>
    </source>
</evidence>
<dbReference type="Gene3D" id="3.30.70.660">
    <property type="entry name" value="Pseudouridine synthase I, catalytic domain, C-terminal subdomain"/>
    <property type="match status" value="1"/>
</dbReference>
<dbReference type="NCBIfam" id="TIGR00071">
    <property type="entry name" value="hisT_truA"/>
    <property type="match status" value="1"/>
</dbReference>
<dbReference type="Gene3D" id="3.30.70.580">
    <property type="entry name" value="Pseudouridine synthase I, catalytic domain, N-terminal subdomain"/>
    <property type="match status" value="1"/>
</dbReference>
<feature type="domain" description="Pseudouridine synthase I TruA alpha/beta" evidence="6">
    <location>
        <begin position="174"/>
        <end position="273"/>
    </location>
</feature>
<dbReference type="EMBL" id="BMYZ01000001">
    <property type="protein sequence ID" value="GGY73058.1"/>
    <property type="molecule type" value="Genomic_DNA"/>
</dbReference>
<comment type="function">
    <text evidence="4">Formation of pseudouridine at positions 38, 39 and 40 in the anticodon stem and loop of transfer RNAs.</text>
</comment>
<dbReference type="PIRSF" id="PIRSF001430">
    <property type="entry name" value="tRNA_psdUrid_synth"/>
    <property type="match status" value="1"/>
</dbReference>
<name>A0ABQ3B2Z4_9GAMM</name>
<dbReference type="InterPro" id="IPR001406">
    <property type="entry name" value="PsdUridine_synth_TruA"/>
</dbReference>
<comment type="subunit">
    <text evidence="4">Homodimer.</text>
</comment>
<evidence type="ECO:0000256" key="3">
    <source>
        <dbReference type="ARBA" id="ARBA00023235"/>
    </source>
</evidence>
<gene>
    <name evidence="4 7" type="primary">truA</name>
    <name evidence="7" type="ORF">GCM10011613_17620</name>
</gene>
<comment type="catalytic activity">
    <reaction evidence="4 5">
        <text>uridine(38/39/40) in tRNA = pseudouridine(38/39/40) in tRNA</text>
        <dbReference type="Rhea" id="RHEA:22376"/>
        <dbReference type="Rhea" id="RHEA-COMP:10085"/>
        <dbReference type="Rhea" id="RHEA-COMP:10087"/>
        <dbReference type="ChEBI" id="CHEBI:65314"/>
        <dbReference type="ChEBI" id="CHEBI:65315"/>
        <dbReference type="EC" id="5.4.99.12"/>
    </reaction>
</comment>
<evidence type="ECO:0000313" key="7">
    <source>
        <dbReference type="EMBL" id="GGY73058.1"/>
    </source>
</evidence>
<dbReference type="InterPro" id="IPR020103">
    <property type="entry name" value="PsdUridine_synth_cat_dom_sf"/>
</dbReference>
<sequence>MSDNFIPKSKVYTRNGEIVEDTVWPEAMQRVALAIEYKGSDFHGFQTQPNGVKTVQQALEKALSKVADEPITLVCAGRTDAGVHATNQVIHFDTLAKRPPKAWVMGTRPHLPDEVSVKWAQDVSPQFHARFSALNRTYRYLISDAKTSSALLHDQITWSSRSLDVNKMREGAACLVGRHDFTSFRATQCQAKSPIRQIHYLHIIRRGDLIVIEVQANAFLHHMVRNMVGVLMAVGAGDKPATWVREVLAAKNRSAGGVTARPFGLYLVSVDFPAEFSLPVSPPGPLFLPEPIGGFATEHGV</sequence>
<dbReference type="InterPro" id="IPR020095">
    <property type="entry name" value="PsdUridine_synth_TruA_C"/>
</dbReference>
<evidence type="ECO:0000256" key="4">
    <source>
        <dbReference type="HAMAP-Rule" id="MF_00171"/>
    </source>
</evidence>
<dbReference type="HAMAP" id="MF_00171">
    <property type="entry name" value="TruA"/>
    <property type="match status" value="1"/>
</dbReference>
<comment type="caution">
    <text evidence="7">The sequence shown here is derived from an EMBL/GenBank/DDBJ whole genome shotgun (WGS) entry which is preliminary data.</text>
</comment>
<keyword evidence="3 4" id="KW-0413">Isomerase</keyword>
<reference evidence="8" key="1">
    <citation type="journal article" date="2019" name="Int. J. Syst. Evol. Microbiol.">
        <title>The Global Catalogue of Microorganisms (GCM) 10K type strain sequencing project: providing services to taxonomists for standard genome sequencing and annotation.</title>
        <authorList>
            <consortium name="The Broad Institute Genomics Platform"/>
            <consortium name="The Broad Institute Genome Sequencing Center for Infectious Disease"/>
            <person name="Wu L."/>
            <person name="Ma J."/>
        </authorList>
    </citation>
    <scope>NUCLEOTIDE SEQUENCE [LARGE SCALE GENOMIC DNA]</scope>
    <source>
        <strain evidence="8">KCTC 32239</strain>
    </source>
</reference>
<dbReference type="PANTHER" id="PTHR11142">
    <property type="entry name" value="PSEUDOURIDYLATE SYNTHASE"/>
    <property type="match status" value="1"/>
</dbReference>
<keyword evidence="8" id="KW-1185">Reference proteome</keyword>
<feature type="binding site" evidence="4">
    <location>
        <position position="138"/>
    </location>
    <ligand>
        <name>substrate</name>
    </ligand>
</feature>
<evidence type="ECO:0000259" key="6">
    <source>
        <dbReference type="Pfam" id="PF01416"/>
    </source>
</evidence>
<dbReference type="SUPFAM" id="SSF55120">
    <property type="entry name" value="Pseudouridine synthase"/>
    <property type="match status" value="1"/>
</dbReference>
<feature type="domain" description="Pseudouridine synthase I TruA alpha/beta" evidence="6">
    <location>
        <begin position="34"/>
        <end position="131"/>
    </location>
</feature>
<comment type="caution">
    <text evidence="4">Lacks conserved residue(s) required for the propagation of feature annotation.</text>
</comment>
<protein>
    <recommendedName>
        <fullName evidence="4">tRNA pseudouridine synthase A</fullName>
        <ecNumber evidence="4">5.4.99.12</ecNumber>
    </recommendedName>
    <alternativeName>
        <fullName evidence="4">tRNA pseudouridine(38-40) synthase</fullName>
    </alternativeName>
    <alternativeName>
        <fullName evidence="4">tRNA pseudouridylate synthase I</fullName>
    </alternativeName>
    <alternativeName>
        <fullName evidence="4">tRNA-uridine isomerase I</fullName>
    </alternativeName>
</protein>
<evidence type="ECO:0000256" key="1">
    <source>
        <dbReference type="ARBA" id="ARBA00009375"/>
    </source>
</evidence>
<accession>A0ABQ3B2Z4</accession>
<dbReference type="EC" id="5.4.99.12" evidence="4"/>
<dbReference type="CDD" id="cd02570">
    <property type="entry name" value="PseudoU_synth_EcTruA"/>
    <property type="match status" value="1"/>
</dbReference>
<dbReference type="InterPro" id="IPR020097">
    <property type="entry name" value="PsdUridine_synth_TruA_a/b_dom"/>
</dbReference>
<evidence type="ECO:0000256" key="2">
    <source>
        <dbReference type="ARBA" id="ARBA00022694"/>
    </source>
</evidence>
<dbReference type="PANTHER" id="PTHR11142:SF0">
    <property type="entry name" value="TRNA PSEUDOURIDINE SYNTHASE-LIKE 1"/>
    <property type="match status" value="1"/>
</dbReference>
<keyword evidence="2 4" id="KW-0819">tRNA processing</keyword>
<evidence type="ECO:0000256" key="5">
    <source>
        <dbReference type="RuleBase" id="RU003792"/>
    </source>
</evidence>
<dbReference type="RefSeq" id="WP_189417627.1">
    <property type="nucleotide sequence ID" value="NZ_BMYZ01000001.1"/>
</dbReference>
<comment type="similarity">
    <text evidence="1 4 5">Belongs to the tRNA pseudouridine synthase TruA family.</text>
</comment>
<organism evidence="7 8">
    <name type="scientific">Cellvibrio zantedeschiae</name>
    <dbReference type="NCBI Taxonomy" id="1237077"/>
    <lineage>
        <taxon>Bacteria</taxon>
        <taxon>Pseudomonadati</taxon>
        <taxon>Pseudomonadota</taxon>
        <taxon>Gammaproteobacteria</taxon>
        <taxon>Cellvibrionales</taxon>
        <taxon>Cellvibrionaceae</taxon>
        <taxon>Cellvibrio</taxon>
    </lineage>
</organism>
<dbReference type="Pfam" id="PF01416">
    <property type="entry name" value="PseudoU_synth_1"/>
    <property type="match status" value="2"/>
</dbReference>
<proteinExistence type="inferred from homology"/>
<dbReference type="Proteomes" id="UP000619761">
    <property type="component" value="Unassembled WGS sequence"/>
</dbReference>